<dbReference type="SUPFAM" id="SSF50630">
    <property type="entry name" value="Acid proteases"/>
    <property type="match status" value="1"/>
</dbReference>
<feature type="domain" description="Peptidase A1" evidence="9">
    <location>
        <begin position="70"/>
        <end position="376"/>
    </location>
</feature>
<accession>A0AAU9IC57</accession>
<dbReference type="EMBL" id="CAJZBQ010000004">
    <property type="protein sequence ID" value="CAG9311465.1"/>
    <property type="molecule type" value="Genomic_DNA"/>
</dbReference>
<keyword evidence="6" id="KW-1015">Disulfide bond</keyword>
<dbReference type="InterPro" id="IPR033121">
    <property type="entry name" value="PEPTIDASE_A1"/>
</dbReference>
<evidence type="ECO:0000256" key="3">
    <source>
        <dbReference type="ARBA" id="ARBA00022750"/>
    </source>
</evidence>
<feature type="disulfide bond" evidence="6">
    <location>
        <begin position="101"/>
        <end position="106"/>
    </location>
</feature>
<keyword evidence="4 7" id="KW-0378">Hydrolase</keyword>
<sequence>MVPLMWWTNINMKAILVSLILVSVLATVDIPLKPIHETADEQFAYFHFVKLRRLLRGNSVPLTNYVDAQYYGPISIGTPPQSFQVVFDSGSSNLWVPSVKCTSIACKIHNTYNSAASSTYVKNGTAISIQYGKGAVSGFISQDTVTWGGYQVKNVLFGEMTSLPGTTWISSKSDGILGMAWVGISEDSTPPVFTLLYGQGLVSSNSFAFYLTKTAGQTGSTLTLGGFNANLSKGDWNYVPLYQQLWWLINMDGINVAGTAITGTNMRAIVDTGTTLIVGDSKLVNQIIAKIPTVAEDCSNLSKLPIVNFILGGVTYALPPTAYVWQVPNGSANECLLGFEAADLGEELKNTIILGDLFISTYYTLFDMGNKRVGFSTAV</sequence>
<dbReference type="PRINTS" id="PR00792">
    <property type="entry name" value="PEPSIN"/>
</dbReference>
<reference evidence="10" key="1">
    <citation type="submission" date="2021-09" db="EMBL/GenBank/DDBJ databases">
        <authorList>
            <consortium name="AG Swart"/>
            <person name="Singh M."/>
            <person name="Singh A."/>
            <person name="Seah K."/>
            <person name="Emmerich C."/>
        </authorList>
    </citation>
    <scope>NUCLEOTIDE SEQUENCE</scope>
    <source>
        <strain evidence="10">ATCC30299</strain>
    </source>
</reference>
<proteinExistence type="inferred from homology"/>
<comment type="similarity">
    <text evidence="1 7">Belongs to the peptidase A1 family.</text>
</comment>
<dbReference type="InterPro" id="IPR021109">
    <property type="entry name" value="Peptidase_aspartic_dom_sf"/>
</dbReference>
<dbReference type="InterPro" id="IPR001461">
    <property type="entry name" value="Aspartic_peptidase_A1"/>
</dbReference>
<evidence type="ECO:0000256" key="7">
    <source>
        <dbReference type="RuleBase" id="RU000454"/>
    </source>
</evidence>
<dbReference type="AlphaFoldDB" id="A0AAU9IC57"/>
<gene>
    <name evidence="10" type="ORF">BSTOLATCC_MIC3754</name>
</gene>
<feature type="signal peptide" evidence="8">
    <location>
        <begin position="1"/>
        <end position="26"/>
    </location>
</feature>
<feature type="chain" id="PRO_5043998166" description="Peptidase A1 domain-containing protein" evidence="8">
    <location>
        <begin position="27"/>
        <end position="379"/>
    </location>
</feature>
<dbReference type="Gene3D" id="2.40.70.10">
    <property type="entry name" value="Acid Proteases"/>
    <property type="match status" value="2"/>
</dbReference>
<dbReference type="PANTHER" id="PTHR47966">
    <property type="entry name" value="BETA-SITE APP-CLEAVING ENZYME, ISOFORM A-RELATED"/>
    <property type="match status" value="1"/>
</dbReference>
<keyword evidence="3 7" id="KW-0064">Aspartyl protease</keyword>
<evidence type="ECO:0000256" key="5">
    <source>
        <dbReference type="PIRSR" id="PIRSR601461-1"/>
    </source>
</evidence>
<dbReference type="Pfam" id="PF00026">
    <property type="entry name" value="Asp"/>
    <property type="match status" value="1"/>
</dbReference>
<feature type="active site" evidence="5">
    <location>
        <position position="271"/>
    </location>
</feature>
<evidence type="ECO:0000256" key="8">
    <source>
        <dbReference type="SAM" id="SignalP"/>
    </source>
</evidence>
<keyword evidence="2 7" id="KW-0645">Protease</keyword>
<organism evidence="10 11">
    <name type="scientific">Blepharisma stoltei</name>
    <dbReference type="NCBI Taxonomy" id="1481888"/>
    <lineage>
        <taxon>Eukaryota</taxon>
        <taxon>Sar</taxon>
        <taxon>Alveolata</taxon>
        <taxon>Ciliophora</taxon>
        <taxon>Postciliodesmatophora</taxon>
        <taxon>Heterotrichea</taxon>
        <taxon>Heterotrichida</taxon>
        <taxon>Blepharismidae</taxon>
        <taxon>Blepharisma</taxon>
    </lineage>
</organism>
<evidence type="ECO:0000256" key="1">
    <source>
        <dbReference type="ARBA" id="ARBA00007447"/>
    </source>
</evidence>
<keyword evidence="11" id="KW-1185">Reference proteome</keyword>
<dbReference type="InterPro" id="IPR001969">
    <property type="entry name" value="Aspartic_peptidase_AS"/>
</dbReference>
<evidence type="ECO:0000313" key="11">
    <source>
        <dbReference type="Proteomes" id="UP001162131"/>
    </source>
</evidence>
<evidence type="ECO:0000259" key="9">
    <source>
        <dbReference type="PROSITE" id="PS51767"/>
    </source>
</evidence>
<dbReference type="PROSITE" id="PS00141">
    <property type="entry name" value="ASP_PROTEASE"/>
    <property type="match status" value="2"/>
</dbReference>
<feature type="active site" evidence="5">
    <location>
        <position position="88"/>
    </location>
</feature>
<evidence type="ECO:0000256" key="4">
    <source>
        <dbReference type="ARBA" id="ARBA00022801"/>
    </source>
</evidence>
<evidence type="ECO:0000313" key="10">
    <source>
        <dbReference type="EMBL" id="CAG9311465.1"/>
    </source>
</evidence>
<name>A0AAU9IC57_9CILI</name>
<dbReference type="GO" id="GO:0006508">
    <property type="term" value="P:proteolysis"/>
    <property type="evidence" value="ECO:0007669"/>
    <property type="project" value="UniProtKB-KW"/>
</dbReference>
<dbReference type="PANTHER" id="PTHR47966:SF51">
    <property type="entry name" value="BETA-SITE APP-CLEAVING ENZYME, ISOFORM A-RELATED"/>
    <property type="match status" value="1"/>
</dbReference>
<dbReference type="Proteomes" id="UP001162131">
    <property type="component" value="Unassembled WGS sequence"/>
</dbReference>
<feature type="disulfide bond" evidence="6">
    <location>
        <begin position="298"/>
        <end position="335"/>
    </location>
</feature>
<protein>
    <recommendedName>
        <fullName evidence="9">Peptidase A1 domain-containing protein</fullName>
    </recommendedName>
</protein>
<dbReference type="FunFam" id="2.40.70.10:FF:000149">
    <property type="entry name" value="Uncharacterized protein"/>
    <property type="match status" value="1"/>
</dbReference>
<dbReference type="GO" id="GO:0004190">
    <property type="term" value="F:aspartic-type endopeptidase activity"/>
    <property type="evidence" value="ECO:0007669"/>
    <property type="project" value="UniProtKB-KW"/>
</dbReference>
<comment type="caution">
    <text evidence="10">The sequence shown here is derived from an EMBL/GenBank/DDBJ whole genome shotgun (WGS) entry which is preliminary data.</text>
</comment>
<evidence type="ECO:0000256" key="6">
    <source>
        <dbReference type="PIRSR" id="PIRSR601461-2"/>
    </source>
</evidence>
<keyword evidence="8" id="KW-0732">Signal</keyword>
<dbReference type="PROSITE" id="PS51767">
    <property type="entry name" value="PEPTIDASE_A1"/>
    <property type="match status" value="1"/>
</dbReference>
<evidence type="ECO:0000256" key="2">
    <source>
        <dbReference type="ARBA" id="ARBA00022670"/>
    </source>
</evidence>